<comment type="caution">
    <text evidence="1">The sequence shown here is derived from an EMBL/GenBank/DDBJ whole genome shotgun (WGS) entry which is preliminary data.</text>
</comment>
<organism evidence="1 2">
    <name type="scientific">Miniimonas arenae</name>
    <dbReference type="NCBI Taxonomy" id="676201"/>
    <lineage>
        <taxon>Bacteria</taxon>
        <taxon>Bacillati</taxon>
        <taxon>Actinomycetota</taxon>
        <taxon>Actinomycetes</taxon>
        <taxon>Micrococcales</taxon>
        <taxon>Beutenbergiaceae</taxon>
        <taxon>Miniimonas</taxon>
    </lineage>
</organism>
<name>A0A5C5BDI8_9MICO</name>
<dbReference type="PANTHER" id="PTHR36439:SF1">
    <property type="entry name" value="DUF1697 DOMAIN-CONTAINING PROTEIN"/>
    <property type="match status" value="1"/>
</dbReference>
<dbReference type="PANTHER" id="PTHR36439">
    <property type="entry name" value="BLL4334 PROTEIN"/>
    <property type="match status" value="1"/>
</dbReference>
<sequence>MTSTRWALLLRGVNVGGVTIRSADLKACLADAGFDDVRTVLASGNALVTTTGGASASAASTVRTRAEAAVGERFGRDVPLLVRTQEEVRDAVERCPYLADATTHHAYLVLTEDEPAARALHEAMAAVVGDDPAQEAVELGARLVYWWCPKGSSLVTPVSKVTAKTRLVTTTRNVRTMRKLCED</sequence>
<gene>
    <name evidence="1" type="ORF">FH969_07750</name>
</gene>
<dbReference type="SUPFAM" id="SSF160379">
    <property type="entry name" value="SP0830-like"/>
    <property type="match status" value="1"/>
</dbReference>
<dbReference type="PIRSF" id="PIRSF008502">
    <property type="entry name" value="UCP008502"/>
    <property type="match status" value="1"/>
</dbReference>
<dbReference type="RefSeq" id="WP_139986773.1">
    <property type="nucleotide sequence ID" value="NZ_VENP01000023.1"/>
</dbReference>
<accession>A0A5C5BDI8</accession>
<reference evidence="1 2" key="1">
    <citation type="submission" date="2019-06" db="EMBL/GenBank/DDBJ databases">
        <title>Draft genome sequence of Miniimonas arenae KCTC 19750T isolated from sea sand.</title>
        <authorList>
            <person name="Park S.-J."/>
        </authorList>
    </citation>
    <scope>NUCLEOTIDE SEQUENCE [LARGE SCALE GENOMIC DNA]</scope>
    <source>
        <strain evidence="1 2">KCTC 19750</strain>
    </source>
</reference>
<proteinExistence type="predicted"/>
<evidence type="ECO:0000313" key="2">
    <source>
        <dbReference type="Proteomes" id="UP000313849"/>
    </source>
</evidence>
<protein>
    <submittedName>
        <fullName evidence="1">DUF1697 domain-containing protein</fullName>
    </submittedName>
</protein>
<evidence type="ECO:0000313" key="1">
    <source>
        <dbReference type="EMBL" id="TNU74714.1"/>
    </source>
</evidence>
<dbReference type="Gene3D" id="3.30.70.1280">
    <property type="entry name" value="SP0830-like domains"/>
    <property type="match status" value="1"/>
</dbReference>
<dbReference type="Pfam" id="PF08002">
    <property type="entry name" value="DUF1697"/>
    <property type="match status" value="1"/>
</dbReference>
<dbReference type="AlphaFoldDB" id="A0A5C5BDI8"/>
<dbReference type="OrthoDB" id="9806494at2"/>
<dbReference type="Proteomes" id="UP000313849">
    <property type="component" value="Unassembled WGS sequence"/>
</dbReference>
<dbReference type="EMBL" id="VENP01000023">
    <property type="protein sequence ID" value="TNU74714.1"/>
    <property type="molecule type" value="Genomic_DNA"/>
</dbReference>
<dbReference type="InterPro" id="IPR012545">
    <property type="entry name" value="DUF1697"/>
</dbReference>
<keyword evidence="2" id="KW-1185">Reference proteome</keyword>